<dbReference type="KEGG" id="talb:FTW19_06275"/>
<accession>A0A5B9EBJ0</accession>
<dbReference type="RefSeq" id="WP_147646828.1">
    <property type="nucleotide sequence ID" value="NZ_CP042806.1"/>
</dbReference>
<gene>
    <name evidence="2" type="ORF">FTW19_06275</name>
</gene>
<dbReference type="Pfam" id="PF10646">
    <property type="entry name" value="Germane"/>
    <property type="match status" value="1"/>
</dbReference>
<dbReference type="EMBL" id="CP042806">
    <property type="protein sequence ID" value="QEE27637.1"/>
    <property type="molecule type" value="Genomic_DNA"/>
</dbReference>
<sequence>MIPRYQRILFLALMTLSVLMAGYLWRVHQRTIARLNSISSAATPIEAPSGATTQTEAVTFLLADDAAGTITPTDRQIALPTEPTIRLRAILERLFSDYGQSDSPHPLKFDGTAIADVFFLPLPLTPPKPHQAADKNAGDKITPSPTAFTDMAARNGYMAVINLRQSFADAHPSGIEVETLTVLSVLGTVHANFPQVSRIRFLVDGKTRPTLAGHFSLDRVYPSTDTTLQSTKETP</sequence>
<dbReference type="OrthoDB" id="9809406at2"/>
<dbReference type="Proteomes" id="UP000321820">
    <property type="component" value="Chromosome"/>
</dbReference>
<evidence type="ECO:0000313" key="2">
    <source>
        <dbReference type="EMBL" id="QEE27637.1"/>
    </source>
</evidence>
<evidence type="ECO:0000313" key="3">
    <source>
        <dbReference type="Proteomes" id="UP000321820"/>
    </source>
</evidence>
<dbReference type="AlphaFoldDB" id="A0A5B9EBJ0"/>
<reference evidence="2 3" key="1">
    <citation type="submission" date="2019-08" db="EMBL/GenBank/DDBJ databases">
        <title>Complete genome sequence of Terriglobus albidus strain ORNL.</title>
        <authorList>
            <person name="Podar M."/>
        </authorList>
    </citation>
    <scope>NUCLEOTIDE SEQUENCE [LARGE SCALE GENOMIC DNA]</scope>
    <source>
        <strain evidence="2 3">ORNL</strain>
    </source>
</reference>
<dbReference type="InterPro" id="IPR019606">
    <property type="entry name" value="GerMN"/>
</dbReference>
<organism evidence="2 3">
    <name type="scientific">Terriglobus albidus</name>
    <dbReference type="NCBI Taxonomy" id="1592106"/>
    <lineage>
        <taxon>Bacteria</taxon>
        <taxon>Pseudomonadati</taxon>
        <taxon>Acidobacteriota</taxon>
        <taxon>Terriglobia</taxon>
        <taxon>Terriglobales</taxon>
        <taxon>Acidobacteriaceae</taxon>
        <taxon>Terriglobus</taxon>
    </lineage>
</organism>
<evidence type="ECO:0000259" key="1">
    <source>
        <dbReference type="Pfam" id="PF10646"/>
    </source>
</evidence>
<feature type="domain" description="GerMN" evidence="1">
    <location>
        <begin position="73"/>
        <end position="207"/>
    </location>
</feature>
<name>A0A5B9EBJ0_9BACT</name>
<protein>
    <recommendedName>
        <fullName evidence="1">GerMN domain-containing protein</fullName>
    </recommendedName>
</protein>
<proteinExistence type="predicted"/>
<keyword evidence="3" id="KW-1185">Reference proteome</keyword>